<comment type="subcellular location">
    <subcellularLocation>
        <location evidence="1">Membrane</location>
        <topology evidence="1">Multi-pass membrane protein</topology>
    </subcellularLocation>
</comment>
<dbReference type="Gene3D" id="1.10.2000.10">
    <property type="entry name" value="Frizzled cysteine-rich domain"/>
    <property type="match status" value="1"/>
</dbReference>
<feature type="disulfide bond" evidence="9">
    <location>
        <begin position="35"/>
        <end position="81"/>
    </location>
</feature>
<evidence type="ECO:0000259" key="13">
    <source>
        <dbReference type="PROSITE" id="PS50261"/>
    </source>
</evidence>
<dbReference type="InterPro" id="IPR036790">
    <property type="entry name" value="Frizzled_dom_sf"/>
</dbReference>
<feature type="transmembrane region" description="Helical" evidence="11">
    <location>
        <begin position="479"/>
        <end position="502"/>
    </location>
</feature>
<evidence type="ECO:0000256" key="4">
    <source>
        <dbReference type="ARBA" id="ARBA00022692"/>
    </source>
</evidence>
<evidence type="ECO:0000259" key="12">
    <source>
        <dbReference type="PROSITE" id="PS50038"/>
    </source>
</evidence>
<evidence type="ECO:0000313" key="14">
    <source>
        <dbReference type="EMBL" id="VDO96801.1"/>
    </source>
</evidence>
<evidence type="ECO:0000256" key="5">
    <source>
        <dbReference type="ARBA" id="ARBA00022989"/>
    </source>
</evidence>
<dbReference type="SMART" id="SM01330">
    <property type="entry name" value="Frizzled"/>
    <property type="match status" value="1"/>
</dbReference>
<dbReference type="InterPro" id="IPR015526">
    <property type="entry name" value="Frizzled/SFRP"/>
</dbReference>
<dbReference type="PANTHER" id="PTHR11309:SF23">
    <property type="entry name" value="FRIZZLED-4"/>
    <property type="match status" value="1"/>
</dbReference>
<feature type="disulfide bond" evidence="9">
    <location>
        <begin position="99"/>
        <end position="140"/>
    </location>
</feature>
<keyword evidence="15" id="KW-1185">Reference proteome</keyword>
<keyword evidence="3" id="KW-0217">Developmental protein</keyword>
<dbReference type="Proteomes" id="UP000270296">
    <property type="component" value="Unassembled WGS sequence"/>
</dbReference>
<dbReference type="Pfam" id="PF01392">
    <property type="entry name" value="Fz"/>
    <property type="match status" value="1"/>
</dbReference>
<keyword evidence="5 11" id="KW-1133">Transmembrane helix</keyword>
<comment type="similarity">
    <text evidence="2">Belongs to the G-protein coupled receptor Fz/Smo family.</text>
</comment>
<keyword evidence="8" id="KW-0675">Receptor</keyword>
<dbReference type="Pfam" id="PF01534">
    <property type="entry name" value="Frizzled"/>
    <property type="match status" value="2"/>
</dbReference>
<feature type="domain" description="FZ" evidence="12">
    <location>
        <begin position="22"/>
        <end position="143"/>
    </location>
</feature>
<accession>A0A183IEY6</accession>
<dbReference type="SUPFAM" id="SSF63501">
    <property type="entry name" value="Frizzled cysteine-rich domain"/>
    <property type="match status" value="1"/>
</dbReference>
<dbReference type="PROSITE" id="PS50261">
    <property type="entry name" value="G_PROTEIN_RECEP_F2_4"/>
    <property type="match status" value="1"/>
</dbReference>
<dbReference type="PRINTS" id="PR00489">
    <property type="entry name" value="FRIZZLED"/>
</dbReference>
<evidence type="ECO:0000256" key="1">
    <source>
        <dbReference type="ARBA" id="ARBA00004141"/>
    </source>
</evidence>
<organism evidence="16">
    <name type="scientific">Soboliphyme baturini</name>
    <dbReference type="NCBI Taxonomy" id="241478"/>
    <lineage>
        <taxon>Eukaryota</taxon>
        <taxon>Metazoa</taxon>
        <taxon>Ecdysozoa</taxon>
        <taxon>Nematoda</taxon>
        <taxon>Enoplea</taxon>
        <taxon>Dorylaimia</taxon>
        <taxon>Dioctophymatida</taxon>
        <taxon>Dioctophymatoidea</taxon>
        <taxon>Soboliphymatidae</taxon>
        <taxon>Soboliphyme</taxon>
    </lineage>
</organism>
<protein>
    <submittedName>
        <fullName evidence="16">Frizzled-4</fullName>
    </submittedName>
</protein>
<gene>
    <name evidence="14" type="ORF">SBAD_LOCUS2180</name>
</gene>
<feature type="disulfide bond" evidence="9">
    <location>
        <begin position="27"/>
        <end position="88"/>
    </location>
</feature>
<evidence type="ECO:0000256" key="2">
    <source>
        <dbReference type="ARBA" id="ARBA00008077"/>
    </source>
</evidence>
<dbReference type="PROSITE" id="PS50038">
    <property type="entry name" value="FZ"/>
    <property type="match status" value="1"/>
</dbReference>
<evidence type="ECO:0000256" key="6">
    <source>
        <dbReference type="ARBA" id="ARBA00023136"/>
    </source>
</evidence>
<dbReference type="EMBL" id="UZAM01007117">
    <property type="protein sequence ID" value="VDO96801.1"/>
    <property type="molecule type" value="Genomic_DNA"/>
</dbReference>
<evidence type="ECO:0000256" key="10">
    <source>
        <dbReference type="SAM" id="MobiDB-lite"/>
    </source>
</evidence>
<evidence type="ECO:0000256" key="8">
    <source>
        <dbReference type="ARBA" id="ARBA00023170"/>
    </source>
</evidence>
<dbReference type="SMART" id="SM00063">
    <property type="entry name" value="FRI"/>
    <property type="match status" value="1"/>
</dbReference>
<reference evidence="16" key="1">
    <citation type="submission" date="2016-06" db="UniProtKB">
        <authorList>
            <consortium name="WormBaseParasite"/>
        </authorList>
    </citation>
    <scope>IDENTIFICATION</scope>
</reference>
<dbReference type="GO" id="GO:0017147">
    <property type="term" value="F:Wnt-protein binding"/>
    <property type="evidence" value="ECO:0007669"/>
    <property type="project" value="TreeGrafter"/>
</dbReference>
<feature type="transmembrane region" description="Helical" evidence="11">
    <location>
        <begin position="353"/>
        <end position="376"/>
    </location>
</feature>
<dbReference type="PANTHER" id="PTHR11309">
    <property type="entry name" value="FRIZZLED"/>
    <property type="match status" value="1"/>
</dbReference>
<reference evidence="14 15" key="2">
    <citation type="submission" date="2018-11" db="EMBL/GenBank/DDBJ databases">
        <authorList>
            <consortium name="Pathogen Informatics"/>
        </authorList>
    </citation>
    <scope>NUCLEOTIDE SEQUENCE [LARGE SCALE GENOMIC DNA]</scope>
</reference>
<proteinExistence type="inferred from homology"/>
<evidence type="ECO:0000313" key="15">
    <source>
        <dbReference type="Proteomes" id="UP000270296"/>
    </source>
</evidence>
<dbReference type="OrthoDB" id="10053709at2759"/>
<evidence type="ECO:0000256" key="11">
    <source>
        <dbReference type="SAM" id="Phobius"/>
    </source>
</evidence>
<feature type="transmembrane region" description="Helical" evidence="11">
    <location>
        <begin position="397"/>
        <end position="419"/>
    </location>
</feature>
<dbReference type="InterPro" id="IPR020067">
    <property type="entry name" value="Frizzled_dom"/>
</dbReference>
<dbReference type="WBParaSite" id="SBAD_0000228301-mRNA-1">
    <property type="protein sequence ID" value="SBAD_0000228301-mRNA-1"/>
    <property type="gene ID" value="SBAD_0000228301"/>
</dbReference>
<feature type="region of interest" description="Disordered" evidence="10">
    <location>
        <begin position="1"/>
        <end position="21"/>
    </location>
</feature>
<evidence type="ECO:0000256" key="9">
    <source>
        <dbReference type="PROSITE-ProRule" id="PRU00090"/>
    </source>
</evidence>
<keyword evidence="7 9" id="KW-1015">Disulfide bond</keyword>
<dbReference type="GO" id="GO:0035567">
    <property type="term" value="P:non-canonical Wnt signaling pathway"/>
    <property type="evidence" value="ECO:0007669"/>
    <property type="project" value="TreeGrafter"/>
</dbReference>
<feature type="domain" description="G-protein coupled receptors family 2 profile 2" evidence="13">
    <location>
        <begin position="226"/>
        <end position="417"/>
    </location>
</feature>
<feature type="transmembrane region" description="Helical" evidence="11">
    <location>
        <begin position="229"/>
        <end position="251"/>
    </location>
</feature>
<dbReference type="GO" id="GO:0060070">
    <property type="term" value="P:canonical Wnt signaling pathway"/>
    <property type="evidence" value="ECO:0007669"/>
    <property type="project" value="TreeGrafter"/>
</dbReference>
<evidence type="ECO:0000256" key="3">
    <source>
        <dbReference type="ARBA" id="ARBA00022473"/>
    </source>
</evidence>
<name>A0A183IEY6_9BILA</name>
<dbReference type="Gene3D" id="1.20.1070.10">
    <property type="entry name" value="Rhodopsin 7-helix transmembrane proteins"/>
    <property type="match status" value="1"/>
</dbReference>
<dbReference type="GO" id="GO:0005886">
    <property type="term" value="C:plasma membrane"/>
    <property type="evidence" value="ECO:0007669"/>
    <property type="project" value="TreeGrafter"/>
</dbReference>
<keyword evidence="4 11" id="KW-0812">Transmembrane</keyword>
<feature type="transmembrane region" description="Helical" evidence="11">
    <location>
        <begin position="263"/>
        <end position="281"/>
    </location>
</feature>
<feature type="transmembrane region" description="Helical" evidence="11">
    <location>
        <begin position="523"/>
        <end position="543"/>
    </location>
</feature>
<feature type="transmembrane region" description="Helical" evidence="11">
    <location>
        <begin position="317"/>
        <end position="341"/>
    </location>
</feature>
<evidence type="ECO:0000256" key="7">
    <source>
        <dbReference type="ARBA" id="ARBA00023157"/>
    </source>
</evidence>
<feature type="disulfide bond" evidence="9">
    <location>
        <begin position="72"/>
        <end position="110"/>
    </location>
</feature>
<keyword evidence="6 11" id="KW-0472">Membrane</keyword>
<dbReference type="InterPro" id="IPR000539">
    <property type="entry name" value="Frizzled/Smoothened_7TM"/>
</dbReference>
<dbReference type="InterPro" id="IPR017981">
    <property type="entry name" value="GPCR_2-like_7TM"/>
</dbReference>
<evidence type="ECO:0000313" key="16">
    <source>
        <dbReference type="WBParaSite" id="SBAD_0000228301-mRNA-1"/>
    </source>
</evidence>
<dbReference type="GO" id="GO:0042813">
    <property type="term" value="F:Wnt receptor activity"/>
    <property type="evidence" value="ECO:0007669"/>
    <property type="project" value="TreeGrafter"/>
</dbReference>
<sequence>MTDRGRRPLINRTRGSQDTQPTRTTFCQPIDVSMCKELPYNFTSMPNFVGNEEQVEAELQLTTFQPLIQLHCSSQLKFFLCSVYVPMCTEKVNIPIGPCRPLCDSVRRCCEPMLRQFGFPWPVSLNCSKFHPENNAQAMCMRGPVEQQHTACFGDIQLIDDALTRSKASQPPPDSSNDKMLPSSGANKLCHQMRDGGKNFVRVNKTTTCVPLCRADVLFDTHVKSNAEILMLVFAAACSVLSVAAVAAHSCRRPRSPLSYPDLPIVYICVCYGCATVPFWIRATSRNALVCIPYGASDVIVGYGLQQIRCTVVAIVLYYFIMASHVWWVILCVSWFCVGPLGYGSDVLQRRSFVFHCLAWSVPLLKVIAVFITHSVDADELTGMCYVGNQDVRGLKFLLVPQLVYLVLGLVPLTVGFALKLKDCVLGAGGGSHVSTVSSDGHSRVPGIACRPPPPLPPVKAKELGYSSPVLGHVHAPSLASVGLLATFYVVPAACLIACYLYEFWNRAAWLADASRQPSYETFVVKIVATLVYGIATGGFLLWRRTCDRTVVNGTHAKAQMLLPAATAIIGSPLAKPQHAPLLPTDQHLYRAYEQKWYSRENVL</sequence>
<feature type="disulfide bond" evidence="9">
    <location>
        <begin position="103"/>
        <end position="127"/>
    </location>
</feature>
<dbReference type="AlphaFoldDB" id="A0A183IEY6"/>